<evidence type="ECO:0000313" key="1">
    <source>
        <dbReference type="EMBL" id="RFB91334.1"/>
    </source>
</evidence>
<dbReference type="AlphaFoldDB" id="A0A3E1BG70"/>
<accession>A0A3E1BG70</accession>
<dbReference type="SMART" id="SM00028">
    <property type="entry name" value="TPR"/>
    <property type="match status" value="2"/>
</dbReference>
<gene>
    <name evidence="1" type="ORF">B5K10_17610</name>
</gene>
<dbReference type="InterPro" id="IPR019734">
    <property type="entry name" value="TPR_rpt"/>
</dbReference>
<protein>
    <submittedName>
        <fullName evidence="1">Uncharacterized protein</fullName>
    </submittedName>
</protein>
<dbReference type="InterPro" id="IPR011990">
    <property type="entry name" value="TPR-like_helical_dom_sf"/>
</dbReference>
<dbReference type="EMBL" id="NAOO01000019">
    <property type="protein sequence ID" value="RFB91334.1"/>
    <property type="molecule type" value="Genomic_DNA"/>
</dbReference>
<organism evidence="1 2">
    <name type="scientific">Rhizobium leguminosarum bv. trifolii</name>
    <dbReference type="NCBI Taxonomy" id="386"/>
    <lineage>
        <taxon>Bacteria</taxon>
        <taxon>Pseudomonadati</taxon>
        <taxon>Pseudomonadota</taxon>
        <taxon>Alphaproteobacteria</taxon>
        <taxon>Hyphomicrobiales</taxon>
        <taxon>Rhizobiaceae</taxon>
        <taxon>Rhizobium/Agrobacterium group</taxon>
        <taxon>Rhizobium</taxon>
    </lineage>
</organism>
<dbReference type="SUPFAM" id="SSF48452">
    <property type="entry name" value="TPR-like"/>
    <property type="match status" value="1"/>
</dbReference>
<name>A0A3E1BG70_RHILT</name>
<sequence length="603" mass="67465">MILSAMLALVIGLTVAIRFQPISMVGVESAFGSWNLRRSVSLAFDPQNTRGRPYESSKIVRTAILSSDFETAQRVTQNILKLGHLPSPNTDPVTKFLDALVDPTDPSFGRQLNAWVEKSPDSMPAHLVRAKFHHDVGWLRRGHGYVNTVSEDEMQAFMDAMRNGEADVIRALQLDSSEPFLQSLRLEILRGYGYSDEMGLALQDSVSKFPAFFPPYDLVLSTLQPKWGGNIDTMFRFVDHFRSTDPDGMATKLLDVDVYRYLLSTASTQCRDNSENSDYQRLSECVREFMKANATVERESRLIEALAAIGKKNDYIATKAVQKLISSMIDTAGSEIYVGPTLQAAANAYDSDTRLIEDGKSRNHYMIDSLVAETWLRQGNLDNALTKYQEALRDLPLTKFPSTSEQDAATAEIKAQLAKVYAKQRRYADSAEVAREAVALGGGAEAQLWVCYDSYWLKKYDAAVNECADIVDDQENGLSARYWRGAAYRELQDDDNAIRELSVVAESKSNWRVSAAIDLSMLYFGQNDNNAALNVLNKYDYLYDLKAAGKDNVAVAFNNRCYAYMELGDYKKALDDCTNSLANGNIPDAYKKQQELLKLIASR</sequence>
<dbReference type="Proteomes" id="UP000256748">
    <property type="component" value="Unassembled WGS sequence"/>
</dbReference>
<dbReference type="Gene3D" id="1.25.40.10">
    <property type="entry name" value="Tetratricopeptide repeat domain"/>
    <property type="match status" value="2"/>
</dbReference>
<proteinExistence type="predicted"/>
<comment type="caution">
    <text evidence="1">The sequence shown here is derived from an EMBL/GenBank/DDBJ whole genome shotgun (WGS) entry which is preliminary data.</text>
</comment>
<reference evidence="1 2" key="1">
    <citation type="submission" date="2017-03" db="EMBL/GenBank/DDBJ databases">
        <title>Genome analysis of Rhizobial strains effectives or ineffectives for nitrogen fixation isolated from bean seeds.</title>
        <authorList>
            <person name="Peralta H."/>
            <person name="Aguilar-Vera A."/>
            <person name="Mora Y."/>
            <person name="Vargas-Lagunas C."/>
            <person name="Girard L."/>
            <person name="Mora J."/>
        </authorList>
    </citation>
    <scope>NUCLEOTIDE SEQUENCE [LARGE SCALE GENOMIC DNA]</scope>
    <source>
        <strain evidence="1 2">CCGM5</strain>
    </source>
</reference>
<evidence type="ECO:0000313" key="2">
    <source>
        <dbReference type="Proteomes" id="UP000256748"/>
    </source>
</evidence>